<protein>
    <submittedName>
        <fullName evidence="1">Alpha-methylacyl-CoA racemase</fullName>
    </submittedName>
</protein>
<dbReference type="GO" id="GO:0003824">
    <property type="term" value="F:catalytic activity"/>
    <property type="evidence" value="ECO:0007669"/>
    <property type="project" value="InterPro"/>
</dbReference>
<organism evidence="1 2">
    <name type="scientific">Mycobacterium lentiflavum</name>
    <dbReference type="NCBI Taxonomy" id="141349"/>
    <lineage>
        <taxon>Bacteria</taxon>
        <taxon>Bacillati</taxon>
        <taxon>Actinomycetota</taxon>
        <taxon>Actinomycetes</taxon>
        <taxon>Mycobacteriales</taxon>
        <taxon>Mycobacteriaceae</taxon>
        <taxon>Mycobacterium</taxon>
        <taxon>Mycobacterium simiae complex</taxon>
    </lineage>
</organism>
<dbReference type="PANTHER" id="PTHR48228:SF5">
    <property type="entry name" value="ALPHA-METHYLACYL-COA RACEMASE"/>
    <property type="match status" value="1"/>
</dbReference>
<dbReference type="STRING" id="141349.BN1232_05900"/>
<dbReference type="Gene3D" id="3.30.1540.10">
    <property type="entry name" value="formyl-coa transferase, domain 3"/>
    <property type="match status" value="1"/>
</dbReference>
<evidence type="ECO:0000313" key="2">
    <source>
        <dbReference type="Proteomes" id="UP000199251"/>
    </source>
</evidence>
<dbReference type="PANTHER" id="PTHR48228">
    <property type="entry name" value="SUCCINYL-COA--D-CITRAMALATE COA-TRANSFERASE"/>
    <property type="match status" value="1"/>
</dbReference>
<name>A0A0E4H1Q3_MYCLN</name>
<dbReference type="OrthoDB" id="9797653at2"/>
<dbReference type="InterPro" id="IPR044855">
    <property type="entry name" value="CoA-Trfase_III_dom3_sf"/>
</dbReference>
<dbReference type="SUPFAM" id="SSF89796">
    <property type="entry name" value="CoA-transferase family III (CaiB/BaiF)"/>
    <property type="match status" value="1"/>
</dbReference>
<dbReference type="InterPro" id="IPR023606">
    <property type="entry name" value="CoA-Trfase_III_dom_1_sf"/>
</dbReference>
<dbReference type="InterPro" id="IPR050509">
    <property type="entry name" value="CoA-transferase_III"/>
</dbReference>
<proteinExistence type="predicted"/>
<evidence type="ECO:0000313" key="1">
    <source>
        <dbReference type="EMBL" id="CQD23864.1"/>
    </source>
</evidence>
<sequence>MSGMAGPLSGVRVLDLSALAPGPFATMLLGDLGAEVITVEAPAAARSGSGLGELPGYGGERARRQGINPLYRSRRSLVLDLKQPQALDIALQLAQRSDVFIEGFRPGTCERLGLGYDTVATRNPAIVYCSLTGYGQSGELSMRAGHDLNYIAESGLLSATTRDGQRPGIPVNAVADFAAGGLLAAFGILAGLLGRQASGRGTYIDVSMYEGVLGLLQVAQSWTLASAPDPSWGRGLLSGAVPFYDCYRTADGQWLSVAALEPKFFANLCTALGRTDLIPAHADQSRWPELRAVFEESFSTASLAEWLARLDDVDTAVAPVRSLPDAFEAAQRRGLLDTPGMVGPLPRMSAWKPTAGSVVTRPGQHTREILDEIGLSPDEIETLLAAGAVMA</sequence>
<dbReference type="AlphaFoldDB" id="A0A0E4H1Q3"/>
<reference evidence="1 2" key="1">
    <citation type="submission" date="2015-03" db="EMBL/GenBank/DDBJ databases">
        <authorList>
            <person name="Urmite Genomes"/>
        </authorList>
    </citation>
    <scope>NUCLEOTIDE SEQUENCE [LARGE SCALE GENOMIC DNA]</scope>
    <source>
        <strain evidence="1 2">CSUR P1491</strain>
    </source>
</reference>
<dbReference type="Proteomes" id="UP000199251">
    <property type="component" value="Unassembled WGS sequence"/>
</dbReference>
<dbReference type="Gene3D" id="3.40.50.10540">
    <property type="entry name" value="Crotonobetainyl-coa:carnitine coa-transferase, domain 1"/>
    <property type="match status" value="1"/>
</dbReference>
<accession>A0A0E4H1Q3</accession>
<gene>
    <name evidence="1" type="ORF">BN1232_05900</name>
</gene>
<dbReference type="Pfam" id="PF02515">
    <property type="entry name" value="CoA_transf_3"/>
    <property type="match status" value="1"/>
</dbReference>
<dbReference type="EMBL" id="CTEE01000002">
    <property type="protein sequence ID" value="CQD23864.1"/>
    <property type="molecule type" value="Genomic_DNA"/>
</dbReference>
<dbReference type="InterPro" id="IPR003673">
    <property type="entry name" value="CoA-Trfase_fam_III"/>
</dbReference>
<dbReference type="RefSeq" id="WP_090609725.1">
    <property type="nucleotide sequence ID" value="NZ_CTEE01000002.1"/>
</dbReference>